<feature type="non-terminal residue" evidence="2">
    <location>
        <position position="1"/>
    </location>
</feature>
<reference evidence="2" key="1">
    <citation type="journal article" date="2021" name="Genome Biol. Evol.">
        <title>A High-Quality Reference Genome for a Parasitic Bivalve with Doubly Uniparental Inheritance (Bivalvia: Unionida).</title>
        <authorList>
            <person name="Smith C.H."/>
        </authorList>
    </citation>
    <scope>NUCLEOTIDE SEQUENCE</scope>
    <source>
        <strain evidence="2">CHS0354</strain>
    </source>
</reference>
<evidence type="ECO:0000313" key="2">
    <source>
        <dbReference type="EMBL" id="KAK3578947.1"/>
    </source>
</evidence>
<evidence type="ECO:0000256" key="1">
    <source>
        <dbReference type="SAM" id="MobiDB-lite"/>
    </source>
</evidence>
<name>A0AAE0RSQ8_9BIVA</name>
<organism evidence="2 3">
    <name type="scientific">Potamilus streckersoni</name>
    <dbReference type="NCBI Taxonomy" id="2493646"/>
    <lineage>
        <taxon>Eukaryota</taxon>
        <taxon>Metazoa</taxon>
        <taxon>Spiralia</taxon>
        <taxon>Lophotrochozoa</taxon>
        <taxon>Mollusca</taxon>
        <taxon>Bivalvia</taxon>
        <taxon>Autobranchia</taxon>
        <taxon>Heteroconchia</taxon>
        <taxon>Palaeoheterodonta</taxon>
        <taxon>Unionida</taxon>
        <taxon>Unionoidea</taxon>
        <taxon>Unionidae</taxon>
        <taxon>Ambleminae</taxon>
        <taxon>Lampsilini</taxon>
        <taxon>Potamilus</taxon>
    </lineage>
</organism>
<protein>
    <submittedName>
        <fullName evidence="2">Uncharacterized protein</fullName>
    </submittedName>
</protein>
<accession>A0AAE0RSQ8</accession>
<reference evidence="2" key="2">
    <citation type="journal article" date="2021" name="Genome Biol. Evol.">
        <title>Developing a high-quality reference genome for a parasitic bivalve with doubly uniparental inheritance (Bivalvia: Unionida).</title>
        <authorList>
            <person name="Smith C.H."/>
        </authorList>
    </citation>
    <scope>NUCLEOTIDE SEQUENCE</scope>
    <source>
        <strain evidence="2">CHS0354</strain>
        <tissue evidence="2">Mantle</tissue>
    </source>
</reference>
<gene>
    <name evidence="2" type="ORF">CHS0354_035586</name>
</gene>
<reference evidence="2" key="3">
    <citation type="submission" date="2023-05" db="EMBL/GenBank/DDBJ databases">
        <authorList>
            <person name="Smith C.H."/>
        </authorList>
    </citation>
    <scope>NUCLEOTIDE SEQUENCE</scope>
    <source>
        <strain evidence="2">CHS0354</strain>
        <tissue evidence="2">Mantle</tissue>
    </source>
</reference>
<dbReference type="Proteomes" id="UP001195483">
    <property type="component" value="Unassembled WGS sequence"/>
</dbReference>
<comment type="caution">
    <text evidence="2">The sequence shown here is derived from an EMBL/GenBank/DDBJ whole genome shotgun (WGS) entry which is preliminary data.</text>
</comment>
<sequence length="73" mass="7713">SSTGAVQAAQLTAQLTAPIQCPQDKLKGKEQPRLQCLLPHKLPSYNNALFEEKGPLPTNKLQGPQLGTGGHGP</sequence>
<evidence type="ECO:0000313" key="3">
    <source>
        <dbReference type="Proteomes" id="UP001195483"/>
    </source>
</evidence>
<feature type="region of interest" description="Disordered" evidence="1">
    <location>
        <begin position="51"/>
        <end position="73"/>
    </location>
</feature>
<dbReference type="AlphaFoldDB" id="A0AAE0RSQ8"/>
<proteinExistence type="predicted"/>
<keyword evidence="3" id="KW-1185">Reference proteome</keyword>
<dbReference type="EMBL" id="JAEAOA010002072">
    <property type="protein sequence ID" value="KAK3578947.1"/>
    <property type="molecule type" value="Genomic_DNA"/>
</dbReference>